<dbReference type="GO" id="GO:0046872">
    <property type="term" value="F:metal ion binding"/>
    <property type="evidence" value="ECO:0007669"/>
    <property type="project" value="UniProtKB-KW"/>
</dbReference>
<evidence type="ECO:0000256" key="4">
    <source>
        <dbReference type="ARBA" id="ARBA00022723"/>
    </source>
</evidence>
<dbReference type="InterPro" id="IPR005809">
    <property type="entry name" value="Succ_CoA_ligase-like_bsu"/>
</dbReference>
<name>A0A0S7WKS9_UNCT6</name>
<keyword evidence="3" id="KW-0436">Ligase</keyword>
<evidence type="ECO:0000256" key="3">
    <source>
        <dbReference type="ARBA" id="ARBA00022598"/>
    </source>
</evidence>
<evidence type="ECO:0000256" key="6">
    <source>
        <dbReference type="ARBA" id="ARBA00022842"/>
    </source>
</evidence>
<sequence length="391" mass="43944">MRLYEHEAKSIFRSLSISTPQSVLVGSLSELRKVTFPVVLKAQVLLGRRGKAGLIQGADSLDEALSILQDMIGKRFDGHEVKAVLVEEKVDVEKEYYCAATIDRIRHRPLLITSDQGGMEIEEISRVHPETVHKRHFEPGEKIEPYVGREMASRIELKGERLVEMGAVLTKIYTMLVEYDCKLVEINPLVITTDGRILALDAKVDLDEDAMYRHSELRRLGIEPRHEVGELNEREKIAKAAGVPYVELDGDIGTFPGGAGFGIAVLDLISHFGGKAANFMDSGGAPSQERLRLMIGLLMDNPNVKVVFGARFGGISRCDDWARAVVQYVTETRPSKPMIMRMVGNMEKEGWEIFDEARRVDPEPFKNIKIYRWDTPIEEVIKEAIRVARGM</sequence>
<dbReference type="PANTHER" id="PTHR11815:SF10">
    <property type="entry name" value="SUCCINATE--COA LIGASE [GDP-FORMING] SUBUNIT BETA, MITOCHONDRIAL"/>
    <property type="match status" value="1"/>
</dbReference>
<proteinExistence type="inferred from homology"/>
<comment type="caution">
    <text evidence="9">The sequence shown here is derived from an EMBL/GenBank/DDBJ whole genome shotgun (WGS) entry which is preliminary data.</text>
</comment>
<dbReference type="GO" id="GO:0006104">
    <property type="term" value="P:succinyl-CoA metabolic process"/>
    <property type="evidence" value="ECO:0007669"/>
    <property type="project" value="TreeGrafter"/>
</dbReference>
<keyword evidence="5 7" id="KW-0547">Nucleotide-binding</keyword>
<evidence type="ECO:0000256" key="5">
    <source>
        <dbReference type="ARBA" id="ARBA00022741"/>
    </source>
</evidence>
<dbReference type="GO" id="GO:0004775">
    <property type="term" value="F:succinate-CoA ligase (ADP-forming) activity"/>
    <property type="evidence" value="ECO:0007669"/>
    <property type="project" value="TreeGrafter"/>
</dbReference>
<keyword evidence="6" id="KW-0460">Magnesium</keyword>
<evidence type="ECO:0000256" key="1">
    <source>
        <dbReference type="ARBA" id="ARBA00001946"/>
    </source>
</evidence>
<dbReference type="InterPro" id="IPR011761">
    <property type="entry name" value="ATP-grasp"/>
</dbReference>
<keyword evidence="7" id="KW-0067">ATP-binding</keyword>
<dbReference type="PIRSF" id="PIRSF001554">
    <property type="entry name" value="SucCS_beta"/>
    <property type="match status" value="1"/>
</dbReference>
<dbReference type="Pfam" id="PF00549">
    <property type="entry name" value="Ligase_CoA"/>
    <property type="match status" value="1"/>
</dbReference>
<dbReference type="InterPro" id="IPR013815">
    <property type="entry name" value="ATP_grasp_subdomain_1"/>
</dbReference>
<evidence type="ECO:0000256" key="2">
    <source>
        <dbReference type="ARBA" id="ARBA00009182"/>
    </source>
</evidence>
<dbReference type="GO" id="GO:0005524">
    <property type="term" value="F:ATP binding"/>
    <property type="evidence" value="ECO:0007669"/>
    <property type="project" value="UniProtKB-UniRule"/>
</dbReference>
<dbReference type="FunFam" id="3.30.470.20:FF:000002">
    <property type="entry name" value="Succinate--CoA ligase [ADP-forming] subunit beta"/>
    <property type="match status" value="1"/>
</dbReference>
<evidence type="ECO:0000259" key="8">
    <source>
        <dbReference type="PROSITE" id="PS50975"/>
    </source>
</evidence>
<dbReference type="InterPro" id="IPR013650">
    <property type="entry name" value="ATP-grasp_succ-CoA_synth-type"/>
</dbReference>
<dbReference type="PANTHER" id="PTHR11815">
    <property type="entry name" value="SUCCINYL-COA SYNTHETASE BETA CHAIN"/>
    <property type="match status" value="1"/>
</dbReference>
<feature type="domain" description="ATP-grasp" evidence="8">
    <location>
        <begin position="9"/>
        <end position="215"/>
    </location>
</feature>
<organism evidence="9 10">
    <name type="scientific">candidate division TA06 bacterium DG_26</name>
    <dbReference type="NCBI Taxonomy" id="1703771"/>
    <lineage>
        <taxon>Bacteria</taxon>
        <taxon>Bacteria division TA06</taxon>
    </lineage>
</organism>
<reference evidence="9 10" key="1">
    <citation type="journal article" date="2015" name="Microbiome">
        <title>Genomic resolution of linkages in carbon, nitrogen, and sulfur cycling among widespread estuary sediment bacteria.</title>
        <authorList>
            <person name="Baker B.J."/>
            <person name="Lazar C.S."/>
            <person name="Teske A.P."/>
            <person name="Dick G.J."/>
        </authorList>
    </citation>
    <scope>NUCLEOTIDE SEQUENCE [LARGE SCALE GENOMIC DNA]</scope>
    <source>
        <strain evidence="9">DG_26</strain>
    </source>
</reference>
<dbReference type="InterPro" id="IPR016102">
    <property type="entry name" value="Succinyl-CoA_synth-like"/>
</dbReference>
<dbReference type="Pfam" id="PF08442">
    <property type="entry name" value="ATP-grasp_2"/>
    <property type="match status" value="1"/>
</dbReference>
<gene>
    <name evidence="9" type="ORF">AMJ40_01800</name>
</gene>
<dbReference type="PATRIC" id="fig|1703771.3.peg.178"/>
<keyword evidence="4" id="KW-0479">Metal-binding</keyword>
<dbReference type="AlphaFoldDB" id="A0A0S7WKS9"/>
<dbReference type="Gene3D" id="3.40.50.261">
    <property type="entry name" value="Succinyl-CoA synthetase domains"/>
    <property type="match status" value="1"/>
</dbReference>
<comment type="cofactor">
    <cofactor evidence="1">
        <name>Mg(2+)</name>
        <dbReference type="ChEBI" id="CHEBI:18420"/>
    </cofactor>
</comment>
<dbReference type="Gene3D" id="3.30.1490.20">
    <property type="entry name" value="ATP-grasp fold, A domain"/>
    <property type="match status" value="1"/>
</dbReference>
<dbReference type="SUPFAM" id="SSF56059">
    <property type="entry name" value="Glutathione synthetase ATP-binding domain-like"/>
    <property type="match status" value="1"/>
</dbReference>
<dbReference type="SUPFAM" id="SSF52210">
    <property type="entry name" value="Succinyl-CoA synthetase domains"/>
    <property type="match status" value="1"/>
</dbReference>
<evidence type="ECO:0000313" key="9">
    <source>
        <dbReference type="EMBL" id="KPJ50797.1"/>
    </source>
</evidence>
<comment type="similarity">
    <text evidence="2">Belongs to the succinate/malate CoA ligase beta subunit family.</text>
</comment>
<dbReference type="EMBL" id="LIZT01000012">
    <property type="protein sequence ID" value="KPJ50797.1"/>
    <property type="molecule type" value="Genomic_DNA"/>
</dbReference>
<dbReference type="Gene3D" id="3.30.470.20">
    <property type="entry name" value="ATP-grasp fold, B domain"/>
    <property type="match status" value="1"/>
</dbReference>
<dbReference type="GO" id="GO:0006099">
    <property type="term" value="P:tricarboxylic acid cycle"/>
    <property type="evidence" value="ECO:0007669"/>
    <property type="project" value="InterPro"/>
</dbReference>
<evidence type="ECO:0000313" key="10">
    <source>
        <dbReference type="Proteomes" id="UP000051124"/>
    </source>
</evidence>
<dbReference type="PROSITE" id="PS50975">
    <property type="entry name" value="ATP_GRASP"/>
    <property type="match status" value="1"/>
</dbReference>
<accession>A0A0S7WKS9</accession>
<dbReference type="InterPro" id="IPR005811">
    <property type="entry name" value="SUCC_ACL_C"/>
</dbReference>
<evidence type="ECO:0000256" key="7">
    <source>
        <dbReference type="PROSITE-ProRule" id="PRU00409"/>
    </source>
</evidence>
<dbReference type="GO" id="GO:0042709">
    <property type="term" value="C:succinate-CoA ligase complex"/>
    <property type="evidence" value="ECO:0007669"/>
    <property type="project" value="TreeGrafter"/>
</dbReference>
<protein>
    <recommendedName>
        <fullName evidence="8">ATP-grasp domain-containing protein</fullName>
    </recommendedName>
</protein>
<dbReference type="Proteomes" id="UP000051124">
    <property type="component" value="Unassembled WGS sequence"/>
</dbReference>